<evidence type="ECO:0000313" key="3">
    <source>
        <dbReference type="Proteomes" id="UP000683360"/>
    </source>
</evidence>
<dbReference type="EMBL" id="CAJPWZ010001132">
    <property type="protein sequence ID" value="CAG2209076.1"/>
    <property type="molecule type" value="Genomic_DNA"/>
</dbReference>
<proteinExistence type="predicted"/>
<dbReference type="SUPFAM" id="SSF52266">
    <property type="entry name" value="SGNH hydrolase"/>
    <property type="match status" value="1"/>
</dbReference>
<name>A0A8S3RQG8_MYTED</name>
<gene>
    <name evidence="2" type="ORF">MEDL_23197</name>
</gene>
<dbReference type="AlphaFoldDB" id="A0A8S3RQG8"/>
<keyword evidence="1" id="KW-1133">Transmembrane helix</keyword>
<organism evidence="2 3">
    <name type="scientific">Mytilus edulis</name>
    <name type="common">Blue mussel</name>
    <dbReference type="NCBI Taxonomy" id="6550"/>
    <lineage>
        <taxon>Eukaryota</taxon>
        <taxon>Metazoa</taxon>
        <taxon>Spiralia</taxon>
        <taxon>Lophotrochozoa</taxon>
        <taxon>Mollusca</taxon>
        <taxon>Bivalvia</taxon>
        <taxon>Autobranchia</taxon>
        <taxon>Pteriomorphia</taxon>
        <taxon>Mytilida</taxon>
        <taxon>Mytiloidea</taxon>
        <taxon>Mytilidae</taxon>
        <taxon>Mytilinae</taxon>
        <taxon>Mytilus</taxon>
    </lineage>
</organism>
<keyword evidence="3" id="KW-1185">Reference proteome</keyword>
<keyword evidence="1" id="KW-0472">Membrane</keyword>
<sequence>MPVNKLGGLDFKDTDEAFEIRPIAETNVSASSPCSARLPDTSGVSQPDDTQGLTTCYVPQCHQKSTKTDCFSELECNWCEYTDLSQQIAIPCCRLKEECTFGKTKYQYRNTCAAVPSTTTDKSSGEIDSCQIGGIIGGSIAFGILLTLIMICGIRFGPHSVDMFSLDSNAMLDNEGFEISHFTPYKTPLSSGVDAFAQIYKSSEIYYAFPPFCLISAVVKFIIQEKITCTLIFPDFKPVKPWFTVILSYSKEIVTIGYKGDKGVLLYPSKKGFLPDKRGLQCNLCAAKFSFIGDNNTCADKYSKIISTNPQKFIPVLFIGDSIIRFLTDVYDNVHVVSNGGAKLMDSFHCLIRLIDILDVFVVIFHSGTNDLNKHFKPGDIQLKNAKKIYSMFSVLYVIYKQSMI</sequence>
<dbReference type="OrthoDB" id="6097038at2759"/>
<evidence type="ECO:0000256" key="1">
    <source>
        <dbReference type="SAM" id="Phobius"/>
    </source>
</evidence>
<evidence type="ECO:0000313" key="2">
    <source>
        <dbReference type="EMBL" id="CAG2209076.1"/>
    </source>
</evidence>
<comment type="caution">
    <text evidence="2">The sequence shown here is derived from an EMBL/GenBank/DDBJ whole genome shotgun (WGS) entry which is preliminary data.</text>
</comment>
<keyword evidence="1" id="KW-0812">Transmembrane</keyword>
<reference evidence="2" key="1">
    <citation type="submission" date="2021-03" db="EMBL/GenBank/DDBJ databases">
        <authorList>
            <person name="Bekaert M."/>
        </authorList>
    </citation>
    <scope>NUCLEOTIDE SEQUENCE</scope>
</reference>
<feature type="transmembrane region" description="Helical" evidence="1">
    <location>
        <begin position="132"/>
        <end position="156"/>
    </location>
</feature>
<dbReference type="Proteomes" id="UP000683360">
    <property type="component" value="Unassembled WGS sequence"/>
</dbReference>
<accession>A0A8S3RQG8</accession>
<protein>
    <submittedName>
        <fullName evidence="2">Uncharacterized protein</fullName>
    </submittedName>
</protein>